<sequence>MTILKKYPASVGDMSKNSTMESSVEQDEVFSENSDEYIPQENLPDTNASYHFHDVDDSSTDQLETVRKSTRQKKPTNSDDYMTLEAYDANISLNENLTPEYRMELPEKQNYKDINSTCDIPEISRRCIKNFADAVEKFALSKSEDMYKEKMFQVVEFEDSSIAIIRTDWLTPRKKQTFWPPYKKTADYEKCLTTKESCVIASWDTYVIKKKYYMTDNLIKAKEKLKVAEFESDVNSEAETRKRKRRPNRNFIYSSDDDTEDLQNTVSRKFRFPIPLVSIPITCSSKSHSCDRSVSPFYRTPITELLSTLEWLPSADSEKTVMEGEKEDDKVKRSNKISSRHRRRRKELSETNDTSEVKKDNMEEELEATDTEQEESSDVDRYEDDLEQTDFVLEKDNIMDLKVCYDKKHCTASNLNQLFYKISEQLFESCDIYITPPDDSDGDSKNSSTEDTDNFANKFISKVLENRA</sequence>
<comment type="caution">
    <text evidence="2">The sequence shown here is derived from an EMBL/GenBank/DDBJ whole genome shotgun (WGS) entry which is preliminary data.</text>
</comment>
<feature type="compositionally biased region" description="Acidic residues" evidence="1">
    <location>
        <begin position="362"/>
        <end position="383"/>
    </location>
</feature>
<protein>
    <submittedName>
        <fullName evidence="2">Uncharacterized protein</fullName>
    </submittedName>
</protein>
<accession>A0AAN7PIG1</accession>
<evidence type="ECO:0000313" key="3">
    <source>
        <dbReference type="Proteomes" id="UP001353858"/>
    </source>
</evidence>
<organism evidence="2 3">
    <name type="scientific">Aquatica leii</name>
    <dbReference type="NCBI Taxonomy" id="1421715"/>
    <lineage>
        <taxon>Eukaryota</taxon>
        <taxon>Metazoa</taxon>
        <taxon>Ecdysozoa</taxon>
        <taxon>Arthropoda</taxon>
        <taxon>Hexapoda</taxon>
        <taxon>Insecta</taxon>
        <taxon>Pterygota</taxon>
        <taxon>Neoptera</taxon>
        <taxon>Endopterygota</taxon>
        <taxon>Coleoptera</taxon>
        <taxon>Polyphaga</taxon>
        <taxon>Elateriformia</taxon>
        <taxon>Elateroidea</taxon>
        <taxon>Lampyridae</taxon>
        <taxon>Luciolinae</taxon>
        <taxon>Aquatica</taxon>
    </lineage>
</organism>
<evidence type="ECO:0000256" key="1">
    <source>
        <dbReference type="SAM" id="MobiDB-lite"/>
    </source>
</evidence>
<reference evidence="3" key="1">
    <citation type="submission" date="2023-01" db="EMBL/GenBank/DDBJ databases">
        <title>Key to firefly adult light organ development and bioluminescence: homeobox transcription factors regulate luciferase expression and transportation to peroxisome.</title>
        <authorList>
            <person name="Fu X."/>
        </authorList>
    </citation>
    <scope>NUCLEOTIDE SEQUENCE [LARGE SCALE GENOMIC DNA]</scope>
</reference>
<feature type="region of interest" description="Disordered" evidence="1">
    <location>
        <begin position="1"/>
        <end position="61"/>
    </location>
</feature>
<evidence type="ECO:0000313" key="2">
    <source>
        <dbReference type="EMBL" id="KAK4887247.1"/>
    </source>
</evidence>
<feature type="compositionally biased region" description="Basic residues" evidence="1">
    <location>
        <begin position="333"/>
        <end position="346"/>
    </location>
</feature>
<keyword evidence="3" id="KW-1185">Reference proteome</keyword>
<gene>
    <name evidence="2" type="ORF">RN001_003518</name>
</gene>
<dbReference type="AlphaFoldDB" id="A0AAN7PIG1"/>
<name>A0AAN7PIG1_9COLE</name>
<dbReference type="Proteomes" id="UP001353858">
    <property type="component" value="Unassembled WGS sequence"/>
</dbReference>
<feature type="region of interest" description="Disordered" evidence="1">
    <location>
        <begin position="318"/>
        <end position="383"/>
    </location>
</feature>
<proteinExistence type="predicted"/>
<feature type="region of interest" description="Disordered" evidence="1">
    <location>
        <begin position="236"/>
        <end position="257"/>
    </location>
</feature>
<dbReference type="EMBL" id="JARPUR010000001">
    <property type="protein sequence ID" value="KAK4887247.1"/>
    <property type="molecule type" value="Genomic_DNA"/>
</dbReference>
<feature type="compositionally biased region" description="Basic and acidic residues" evidence="1">
    <location>
        <begin position="318"/>
        <end position="332"/>
    </location>
</feature>
<feature type="compositionally biased region" description="Acidic residues" evidence="1">
    <location>
        <begin position="24"/>
        <end position="35"/>
    </location>
</feature>